<dbReference type="OrthoDB" id="240216at2759"/>
<evidence type="ECO:0000256" key="3">
    <source>
        <dbReference type="ARBA" id="ARBA00023315"/>
    </source>
</evidence>
<comment type="similarity">
    <text evidence="1">Belongs to the carnitine/choline acetyltransferase family.</text>
</comment>
<evidence type="ECO:0000256" key="2">
    <source>
        <dbReference type="ARBA" id="ARBA00022679"/>
    </source>
</evidence>
<evidence type="ECO:0000256" key="4">
    <source>
        <dbReference type="PIRSR" id="PIRSR600542-1"/>
    </source>
</evidence>
<evidence type="ECO:0000259" key="5">
    <source>
        <dbReference type="Pfam" id="PF00755"/>
    </source>
</evidence>
<reference evidence="6" key="1">
    <citation type="submission" date="2021-03" db="EMBL/GenBank/DDBJ databases">
        <title>Chromosome level genome of the anhydrobiotic midge Polypedilum vanderplanki.</title>
        <authorList>
            <person name="Yoshida Y."/>
            <person name="Kikawada T."/>
            <person name="Gusev O."/>
        </authorList>
    </citation>
    <scope>NUCLEOTIDE SEQUENCE</scope>
    <source>
        <strain evidence="6">NIAS01</strain>
        <tissue evidence="6">Whole body or cell culture</tissue>
    </source>
</reference>
<sequence>MSRETFFFLPEDAPSTFSHDENLENLPLPKLEDTLERYYRNLLPFGNEVELENSRKIIEEFKNGIGKKLQKMLEEKASKERNWVEKFWEDYAYHELRFPLSPFCIMAQPLIVASVGLEESRTNRLKALATTGYHSGKFWQLIYTERLRPPTNPDGSVTFSSDLFKRLFNTCRIPGEAKDVIQSYFKTKSEGGDCPKTILIIGKGRVFYFDFMIDDKVLSPQEFLYTFSIIRDKIENEEIESGIPVLTCDERTSWAKNRKYLIELSKNNAELLNIIESAAMTLCLDDNEPIDYSETSIYTLSGDYSSRWLDKSSAMVSFKNGKFGCIGEHSAYDGTVSIAFSTFILLSLMEEPEPDWSVEPKIKIIPKEIKFQIDDHLRNEIVRVEKFLVGMSRAVTAKCTQFDDYGKAFMKEQKIHPDCYVQTALQLAYYNLHGKLAPTYETATMRVYYHGRTETVRSCTIEVKEWIDKMHDENASTSEKAKYFKEAANSQYFLMNEARKGRGFDRHLFALWCIAHENNIPIPALYNDQLYTRSGGGGNFVLSTSTLGYTINVGFVAAMVLDGYGIFYSMLDDCVWIITTAYRDSEVTSNCKFYASFVSAMKEIKDILENSTSNSKL</sequence>
<dbReference type="Gene3D" id="3.30.559.70">
    <property type="entry name" value="Choline/Carnitine o-acyltransferase, domain 2"/>
    <property type="match status" value="1"/>
</dbReference>
<evidence type="ECO:0000313" key="6">
    <source>
        <dbReference type="EMBL" id="KAG5674265.1"/>
    </source>
</evidence>
<dbReference type="PANTHER" id="PTHR22589">
    <property type="entry name" value="CARNITINE O-ACYLTRANSFERASE"/>
    <property type="match status" value="1"/>
</dbReference>
<dbReference type="PANTHER" id="PTHR22589:SF67">
    <property type="entry name" value="PEROXISOMAL CARNITINE O-OCTANOYLTRANSFERASE"/>
    <property type="match status" value="1"/>
</dbReference>
<evidence type="ECO:0000313" key="7">
    <source>
        <dbReference type="Proteomes" id="UP001107558"/>
    </source>
</evidence>
<keyword evidence="2" id="KW-0808">Transferase</keyword>
<gene>
    <name evidence="6" type="ORF">PVAND_004245</name>
</gene>
<feature type="active site" description="Proton acceptor" evidence="4">
    <location>
        <position position="329"/>
    </location>
</feature>
<dbReference type="AlphaFoldDB" id="A0A9J6BWE5"/>
<protein>
    <recommendedName>
        <fullName evidence="5">Choline/carnitine acyltransferase domain-containing protein</fullName>
    </recommendedName>
</protein>
<dbReference type="InterPro" id="IPR039551">
    <property type="entry name" value="Cho/carn_acyl_trans"/>
</dbReference>
<dbReference type="Gene3D" id="3.30.559.10">
    <property type="entry name" value="Chloramphenicol acetyltransferase-like domain"/>
    <property type="match status" value="1"/>
</dbReference>
<name>A0A9J6BWE5_POLVA</name>
<dbReference type="InterPro" id="IPR023213">
    <property type="entry name" value="CAT-like_dom_sf"/>
</dbReference>
<dbReference type="Pfam" id="PF00755">
    <property type="entry name" value="Carn_acyltransf"/>
    <property type="match status" value="1"/>
</dbReference>
<evidence type="ECO:0000256" key="1">
    <source>
        <dbReference type="ARBA" id="ARBA00005232"/>
    </source>
</evidence>
<feature type="domain" description="Choline/carnitine acyltransferase" evidence="5">
    <location>
        <begin position="26"/>
        <end position="596"/>
    </location>
</feature>
<keyword evidence="7" id="KW-1185">Reference proteome</keyword>
<dbReference type="Proteomes" id="UP001107558">
    <property type="component" value="Chromosome 2"/>
</dbReference>
<keyword evidence="3" id="KW-0012">Acyltransferase</keyword>
<dbReference type="EMBL" id="JADBJN010000002">
    <property type="protein sequence ID" value="KAG5674265.1"/>
    <property type="molecule type" value="Genomic_DNA"/>
</dbReference>
<dbReference type="SUPFAM" id="SSF52777">
    <property type="entry name" value="CoA-dependent acyltransferases"/>
    <property type="match status" value="2"/>
</dbReference>
<accession>A0A9J6BWE5</accession>
<organism evidence="6 7">
    <name type="scientific">Polypedilum vanderplanki</name>
    <name type="common">Sleeping chironomid midge</name>
    <dbReference type="NCBI Taxonomy" id="319348"/>
    <lineage>
        <taxon>Eukaryota</taxon>
        <taxon>Metazoa</taxon>
        <taxon>Ecdysozoa</taxon>
        <taxon>Arthropoda</taxon>
        <taxon>Hexapoda</taxon>
        <taxon>Insecta</taxon>
        <taxon>Pterygota</taxon>
        <taxon>Neoptera</taxon>
        <taxon>Endopterygota</taxon>
        <taxon>Diptera</taxon>
        <taxon>Nematocera</taxon>
        <taxon>Chironomoidea</taxon>
        <taxon>Chironomidae</taxon>
        <taxon>Chironominae</taxon>
        <taxon>Polypedilum</taxon>
        <taxon>Polypedilum</taxon>
    </lineage>
</organism>
<dbReference type="GO" id="GO:0005777">
    <property type="term" value="C:peroxisome"/>
    <property type="evidence" value="ECO:0007669"/>
    <property type="project" value="TreeGrafter"/>
</dbReference>
<dbReference type="GO" id="GO:0008458">
    <property type="term" value="F:carnitine O-octanoyltransferase activity"/>
    <property type="evidence" value="ECO:0007669"/>
    <property type="project" value="TreeGrafter"/>
</dbReference>
<dbReference type="InterPro" id="IPR042231">
    <property type="entry name" value="Cho/carn_acyl_trans_2"/>
</dbReference>
<comment type="caution">
    <text evidence="6">The sequence shown here is derived from an EMBL/GenBank/DDBJ whole genome shotgun (WGS) entry which is preliminary data.</text>
</comment>
<dbReference type="InterPro" id="IPR000542">
    <property type="entry name" value="Carn_acyl_trans"/>
</dbReference>
<proteinExistence type="inferred from homology"/>